<evidence type="ECO:0000313" key="1">
    <source>
        <dbReference type="EMBL" id="JAD41334.1"/>
    </source>
</evidence>
<name>A0A0A8ZPH7_ARUDO</name>
<organism evidence="1">
    <name type="scientific">Arundo donax</name>
    <name type="common">Giant reed</name>
    <name type="synonym">Donax arundinaceus</name>
    <dbReference type="NCBI Taxonomy" id="35708"/>
    <lineage>
        <taxon>Eukaryota</taxon>
        <taxon>Viridiplantae</taxon>
        <taxon>Streptophyta</taxon>
        <taxon>Embryophyta</taxon>
        <taxon>Tracheophyta</taxon>
        <taxon>Spermatophyta</taxon>
        <taxon>Magnoliopsida</taxon>
        <taxon>Liliopsida</taxon>
        <taxon>Poales</taxon>
        <taxon>Poaceae</taxon>
        <taxon>PACMAD clade</taxon>
        <taxon>Arundinoideae</taxon>
        <taxon>Arundineae</taxon>
        <taxon>Arundo</taxon>
    </lineage>
</organism>
<reference evidence="1" key="2">
    <citation type="journal article" date="2015" name="Data Brief">
        <title>Shoot transcriptome of the giant reed, Arundo donax.</title>
        <authorList>
            <person name="Barrero R.A."/>
            <person name="Guerrero F.D."/>
            <person name="Moolhuijzen P."/>
            <person name="Goolsby J.A."/>
            <person name="Tidwell J."/>
            <person name="Bellgard S.E."/>
            <person name="Bellgard M.I."/>
        </authorList>
    </citation>
    <scope>NUCLEOTIDE SEQUENCE</scope>
    <source>
        <tissue evidence="1">Shoot tissue taken approximately 20 cm above the soil surface</tissue>
    </source>
</reference>
<accession>A0A0A8ZPH7</accession>
<dbReference type="EMBL" id="GBRH01256561">
    <property type="protein sequence ID" value="JAD41334.1"/>
    <property type="molecule type" value="Transcribed_RNA"/>
</dbReference>
<proteinExistence type="predicted"/>
<reference evidence="1" key="1">
    <citation type="submission" date="2014-09" db="EMBL/GenBank/DDBJ databases">
        <authorList>
            <person name="Magalhaes I.L.F."/>
            <person name="Oliveira U."/>
            <person name="Santos F.R."/>
            <person name="Vidigal T.H.D.A."/>
            <person name="Brescovit A.D."/>
            <person name="Santos A.J."/>
        </authorList>
    </citation>
    <scope>NUCLEOTIDE SEQUENCE</scope>
    <source>
        <tissue evidence="1">Shoot tissue taken approximately 20 cm above the soil surface</tissue>
    </source>
</reference>
<protein>
    <submittedName>
        <fullName evidence="1">Uncharacterized protein</fullName>
    </submittedName>
</protein>
<dbReference type="AlphaFoldDB" id="A0A0A8ZPH7"/>
<sequence length="27" mass="2968">MTATNILSTKQLISHKYPNAKYSVSAT</sequence>